<evidence type="ECO:0000313" key="8">
    <source>
        <dbReference type="EMBL" id="TQM18246.1"/>
    </source>
</evidence>
<dbReference type="InterPro" id="IPR000917">
    <property type="entry name" value="Sulfatase_N"/>
</dbReference>
<evidence type="ECO:0000256" key="2">
    <source>
        <dbReference type="ARBA" id="ARBA00008779"/>
    </source>
</evidence>
<sequence>MKNFNFLKILFIVSICNCIAVRGGNFHTANPKPKKSIKSNIKQARPNILFIPIDDLRPEMGSYGNTVIKTPNMDKLAARGVVFKRAYCQQAVCNPSRASLLTGLRPDSVRVWDLQTDFRKNLPDVITLPQVFKNNGYYTVGIGKTFHNTLPDDKSWNEELHVNGYPFDPDAVYQLEKNRMIQKEKELALKKMGKAKPDTYGFIYTKANSVEMADVDDDAYYDGAQTTMAIQKLKELKGKDKPFFFSVGYYRPHLPFNGPKKYWDLYNRNDIPLAKNQFMPENAPEFAVHGDSELRGYTDRSDLPLPSEKPYDVEKQRELLHAYYASVSYTDAQIGRLLKALDELGLSENTIIVLWGDHGWKLGEHNSWCKQSNYEIDTRVPLIISGAGVKAKGKSSNALTEFVDIYPTLCDMSGIKTPDYLQGTSMKPLLADPGHKWKTAAYSQFLLGRYGVKAKGVQNVERMGYAIRTDRYRYVEWFEWNKETEKPGDYLARELYDHQNDPDENINIAEEVSSKKLVNQLSLQLKKGWRYSKPRS</sequence>
<evidence type="ECO:0000259" key="7">
    <source>
        <dbReference type="Pfam" id="PF00884"/>
    </source>
</evidence>
<organism evidence="8 9">
    <name type="scientific">Chryseobacterium aquifrigidense</name>
    <dbReference type="NCBI Taxonomy" id="558021"/>
    <lineage>
        <taxon>Bacteria</taxon>
        <taxon>Pseudomonadati</taxon>
        <taxon>Bacteroidota</taxon>
        <taxon>Flavobacteriia</taxon>
        <taxon>Flavobacteriales</taxon>
        <taxon>Weeksellaceae</taxon>
        <taxon>Chryseobacterium group</taxon>
        <taxon>Chryseobacterium</taxon>
    </lineage>
</organism>
<gene>
    <name evidence="8" type="ORF">FB551_4023</name>
</gene>
<protein>
    <submittedName>
        <fullName evidence="8">Arylsulfatase A-like enzyme</fullName>
    </submittedName>
</protein>
<dbReference type="EMBL" id="VFPD01000003">
    <property type="protein sequence ID" value="TQM18246.1"/>
    <property type="molecule type" value="Genomic_DNA"/>
</dbReference>
<evidence type="ECO:0000256" key="1">
    <source>
        <dbReference type="ARBA" id="ARBA00001913"/>
    </source>
</evidence>
<reference evidence="8 9" key="1">
    <citation type="submission" date="2019-06" db="EMBL/GenBank/DDBJ databases">
        <title>Sorghum-associated microbial communities from plants grown in Nebraska, USA.</title>
        <authorList>
            <person name="Schachtman D."/>
        </authorList>
    </citation>
    <scope>NUCLEOTIDE SEQUENCE [LARGE SCALE GENOMIC DNA]</scope>
    <source>
        <strain evidence="8 9">110</strain>
    </source>
</reference>
<dbReference type="InterPro" id="IPR017850">
    <property type="entry name" value="Alkaline_phosphatase_core_sf"/>
</dbReference>
<accession>A0A543E9Q3</accession>
<dbReference type="Pfam" id="PF00884">
    <property type="entry name" value="Sulfatase"/>
    <property type="match status" value="1"/>
</dbReference>
<comment type="cofactor">
    <cofactor evidence="1">
        <name>Ca(2+)</name>
        <dbReference type="ChEBI" id="CHEBI:29108"/>
    </cofactor>
</comment>
<evidence type="ECO:0000256" key="6">
    <source>
        <dbReference type="ARBA" id="ARBA00022837"/>
    </source>
</evidence>
<proteinExistence type="inferred from homology"/>
<dbReference type="GO" id="GO:0004423">
    <property type="term" value="F:iduronate-2-sulfatase activity"/>
    <property type="evidence" value="ECO:0007669"/>
    <property type="project" value="InterPro"/>
</dbReference>
<dbReference type="SUPFAM" id="SSF53649">
    <property type="entry name" value="Alkaline phosphatase-like"/>
    <property type="match status" value="1"/>
</dbReference>
<keyword evidence="4" id="KW-0732">Signal</keyword>
<keyword evidence="3" id="KW-0479">Metal-binding</keyword>
<dbReference type="PANTHER" id="PTHR45953:SF1">
    <property type="entry name" value="IDURONATE 2-SULFATASE"/>
    <property type="match status" value="1"/>
</dbReference>
<dbReference type="Proteomes" id="UP000316437">
    <property type="component" value="Unassembled WGS sequence"/>
</dbReference>
<dbReference type="CDD" id="cd16030">
    <property type="entry name" value="iduronate-2-sulfatase"/>
    <property type="match status" value="1"/>
</dbReference>
<keyword evidence="6" id="KW-0106">Calcium</keyword>
<name>A0A543E9Q3_9FLAO</name>
<dbReference type="InterPro" id="IPR035874">
    <property type="entry name" value="IDS"/>
</dbReference>
<dbReference type="RefSeq" id="WP_142018632.1">
    <property type="nucleotide sequence ID" value="NZ_VFPD01000003.1"/>
</dbReference>
<comment type="caution">
    <text evidence="8">The sequence shown here is derived from an EMBL/GenBank/DDBJ whole genome shotgun (WGS) entry which is preliminary data.</text>
</comment>
<dbReference type="AlphaFoldDB" id="A0A543E9Q3"/>
<dbReference type="GO" id="GO:0046872">
    <property type="term" value="F:metal ion binding"/>
    <property type="evidence" value="ECO:0007669"/>
    <property type="project" value="UniProtKB-KW"/>
</dbReference>
<dbReference type="InterPro" id="IPR024607">
    <property type="entry name" value="Sulfatase_CS"/>
</dbReference>
<dbReference type="PROSITE" id="PS00149">
    <property type="entry name" value="SULFATASE_2"/>
    <property type="match status" value="1"/>
</dbReference>
<evidence type="ECO:0000256" key="3">
    <source>
        <dbReference type="ARBA" id="ARBA00022723"/>
    </source>
</evidence>
<evidence type="ECO:0000313" key="9">
    <source>
        <dbReference type="Proteomes" id="UP000316437"/>
    </source>
</evidence>
<comment type="similarity">
    <text evidence="2">Belongs to the sulfatase family.</text>
</comment>
<feature type="domain" description="Sulfatase N-terminal" evidence="7">
    <location>
        <begin position="46"/>
        <end position="415"/>
    </location>
</feature>
<dbReference type="PANTHER" id="PTHR45953">
    <property type="entry name" value="IDURONATE 2-SULFATASE"/>
    <property type="match status" value="1"/>
</dbReference>
<evidence type="ECO:0000256" key="5">
    <source>
        <dbReference type="ARBA" id="ARBA00022801"/>
    </source>
</evidence>
<dbReference type="GO" id="GO:0005737">
    <property type="term" value="C:cytoplasm"/>
    <property type="evidence" value="ECO:0007669"/>
    <property type="project" value="TreeGrafter"/>
</dbReference>
<keyword evidence="5" id="KW-0378">Hydrolase</keyword>
<evidence type="ECO:0000256" key="4">
    <source>
        <dbReference type="ARBA" id="ARBA00022729"/>
    </source>
</evidence>
<keyword evidence="9" id="KW-1185">Reference proteome</keyword>
<dbReference type="Gene3D" id="3.40.720.10">
    <property type="entry name" value="Alkaline Phosphatase, subunit A"/>
    <property type="match status" value="1"/>
</dbReference>